<dbReference type="Gene3D" id="3.10.129.10">
    <property type="entry name" value="Hotdog Thioesterase"/>
    <property type="match status" value="1"/>
</dbReference>
<dbReference type="EMBL" id="RAWG01000246">
    <property type="protein sequence ID" value="RKH37361.1"/>
    <property type="molecule type" value="Genomic_DNA"/>
</dbReference>
<dbReference type="RefSeq" id="WP_120628654.1">
    <property type="nucleotide sequence ID" value="NZ_RAWG01000246.1"/>
</dbReference>
<evidence type="ECO:0000259" key="1">
    <source>
        <dbReference type="Pfam" id="PF01575"/>
    </source>
</evidence>
<evidence type="ECO:0000313" key="3">
    <source>
        <dbReference type="Proteomes" id="UP000273405"/>
    </source>
</evidence>
<dbReference type="InterPro" id="IPR029069">
    <property type="entry name" value="HotDog_dom_sf"/>
</dbReference>
<dbReference type="SUPFAM" id="SSF54637">
    <property type="entry name" value="Thioesterase/thiol ester dehydrase-isomerase"/>
    <property type="match status" value="1"/>
</dbReference>
<dbReference type="OrthoDB" id="5298629at2"/>
<sequence>MRYFEDFPIGEVMERGPYVVTREEILAFARQFDPQPFHIDEDAARQSIYGGIIASGWHTAAICHKLLVEGLLGQSASMGSPGLDELRWKKPVRPGDSLTVRIETLEARPSVSKPDRGSLKFRFEVLNQHGEVVMTELANALFARRPAS</sequence>
<reference evidence="3" key="1">
    <citation type="submission" date="2018-09" db="EMBL/GenBank/DDBJ databases">
        <authorList>
            <person name="Livingstone P.G."/>
            <person name="Whitworth D.E."/>
        </authorList>
    </citation>
    <scope>NUCLEOTIDE SEQUENCE [LARGE SCALE GENOMIC DNA]</scope>
    <source>
        <strain evidence="3">CA040B</strain>
    </source>
</reference>
<evidence type="ECO:0000313" key="2">
    <source>
        <dbReference type="EMBL" id="RKH37361.1"/>
    </source>
</evidence>
<dbReference type="CDD" id="cd03454">
    <property type="entry name" value="YdeM"/>
    <property type="match status" value="1"/>
</dbReference>
<accession>A0A3A8N514</accession>
<dbReference type="PANTHER" id="PTHR43664">
    <property type="entry name" value="MONOAMINE OXIDASE-RELATED"/>
    <property type="match status" value="1"/>
</dbReference>
<dbReference type="Proteomes" id="UP000273405">
    <property type="component" value="Unassembled WGS sequence"/>
</dbReference>
<dbReference type="InterPro" id="IPR002539">
    <property type="entry name" value="MaoC-like_dom"/>
</dbReference>
<proteinExistence type="predicted"/>
<name>A0A3A8N514_9BACT</name>
<comment type="caution">
    <text evidence="2">The sequence shown here is derived from an EMBL/GenBank/DDBJ whole genome shotgun (WGS) entry which is preliminary data.</text>
</comment>
<dbReference type="Pfam" id="PF01575">
    <property type="entry name" value="MaoC_dehydratas"/>
    <property type="match status" value="1"/>
</dbReference>
<feature type="domain" description="MaoC-like" evidence="1">
    <location>
        <begin position="10"/>
        <end position="107"/>
    </location>
</feature>
<dbReference type="PANTHER" id="PTHR43664:SF1">
    <property type="entry name" value="BETA-METHYLMALYL-COA DEHYDRATASE"/>
    <property type="match status" value="1"/>
</dbReference>
<protein>
    <submittedName>
        <fullName evidence="2">MaoC family dehydratase</fullName>
    </submittedName>
</protein>
<dbReference type="InterPro" id="IPR052342">
    <property type="entry name" value="MCH/BMMD"/>
</dbReference>
<gene>
    <name evidence="2" type="ORF">D7X12_29850</name>
</gene>
<keyword evidence="3" id="KW-1185">Reference proteome</keyword>
<organism evidence="2 3">
    <name type="scientific">Corallococcus sicarius</name>
    <dbReference type="NCBI Taxonomy" id="2316726"/>
    <lineage>
        <taxon>Bacteria</taxon>
        <taxon>Pseudomonadati</taxon>
        <taxon>Myxococcota</taxon>
        <taxon>Myxococcia</taxon>
        <taxon>Myxococcales</taxon>
        <taxon>Cystobacterineae</taxon>
        <taxon>Myxococcaceae</taxon>
        <taxon>Corallococcus</taxon>
    </lineage>
</organism>
<dbReference type="AlphaFoldDB" id="A0A3A8N514"/>